<keyword evidence="3" id="KW-1185">Reference proteome</keyword>
<dbReference type="InterPro" id="IPR039802">
    <property type="entry name" value="MTMR14"/>
</dbReference>
<proteinExistence type="predicted"/>
<dbReference type="InterPro" id="IPR029021">
    <property type="entry name" value="Prot-tyrosine_phosphatase-like"/>
</dbReference>
<name>A0AAX7V4C7_ASTCA</name>
<protein>
    <recommendedName>
        <fullName evidence="4">Myotubularin related protein 14</fullName>
    </recommendedName>
</protein>
<dbReference type="InterPro" id="IPR016130">
    <property type="entry name" value="Tyr_Pase_AS"/>
</dbReference>
<dbReference type="Proteomes" id="UP000265100">
    <property type="component" value="Chromosome 5"/>
</dbReference>
<dbReference type="CDD" id="cd13213">
    <property type="entry name" value="PH-GRAM_MTMR14"/>
    <property type="match status" value="1"/>
</dbReference>
<dbReference type="PANTHER" id="PTHR13524:SF2">
    <property type="entry name" value="MYOTUBULARIN-RELATED PROTEIN 14"/>
    <property type="match status" value="1"/>
</dbReference>
<dbReference type="PANTHER" id="PTHR13524">
    <property type="entry name" value="MYOTUBULARIN-RELATED"/>
    <property type="match status" value="1"/>
</dbReference>
<reference evidence="2" key="3">
    <citation type="submission" date="2025-09" db="UniProtKB">
        <authorList>
            <consortium name="Ensembl"/>
        </authorList>
    </citation>
    <scope>IDENTIFICATION</scope>
</reference>
<evidence type="ECO:0000256" key="1">
    <source>
        <dbReference type="SAM" id="MobiDB-lite"/>
    </source>
</evidence>
<dbReference type="GO" id="GO:0004438">
    <property type="term" value="F:phosphatidylinositol-3-phosphate phosphatase activity"/>
    <property type="evidence" value="ECO:0007669"/>
    <property type="project" value="InterPro"/>
</dbReference>
<feature type="region of interest" description="Disordered" evidence="1">
    <location>
        <begin position="388"/>
        <end position="422"/>
    </location>
</feature>
<accession>A0AAX7V4C7</accession>
<dbReference type="PROSITE" id="PS00383">
    <property type="entry name" value="TYR_PHOSPHATASE_1"/>
    <property type="match status" value="1"/>
</dbReference>
<dbReference type="Gene3D" id="3.90.190.10">
    <property type="entry name" value="Protein tyrosine phosphatase superfamily"/>
    <property type="match status" value="1"/>
</dbReference>
<dbReference type="SUPFAM" id="SSF52799">
    <property type="entry name" value="(Phosphotyrosine protein) phosphatases II"/>
    <property type="match status" value="1"/>
</dbReference>
<gene>
    <name evidence="2" type="primary">MTMR14</name>
</gene>
<reference evidence="2" key="2">
    <citation type="submission" date="2025-08" db="UniProtKB">
        <authorList>
            <consortium name="Ensembl"/>
        </authorList>
    </citation>
    <scope>IDENTIFICATION</scope>
</reference>
<evidence type="ECO:0008006" key="4">
    <source>
        <dbReference type="Google" id="ProtNLM"/>
    </source>
</evidence>
<evidence type="ECO:0000313" key="2">
    <source>
        <dbReference type="Ensembl" id="ENSACLP00000076404.1"/>
    </source>
</evidence>
<dbReference type="GeneTree" id="ENSGT00390000018852"/>
<sequence>MTDIHLPTAGSFPAPGLLVRKSEEITDLIDLFSKTQYRAKEVTPQVEAIETRCLQLFARDYKYSIIQNTNGEVCGHYPRQIVFLEYECLDVEKDSTVQISKLQDLVNRSKMARCRGRFVCPVILYNGKHICRSSTLAGWGELYGRTGYNYIFSGGSDDTWTESEEFPEDDRVVRNGDSHLFDKVRGYDIKLLRYLSVRYICDLMVENKKVKFGLNVTSSEKVDKAQRYADFTLLSVPYPGCEFFKDYKDRDYTAEGLVFNWNQDFVDAPLTIPRCFTHNLNIDWTQYQSWDLVQQTQNYLKLLLHIINSDDDSGLLVHCISGWDRTPLFVSLLRLSLWADGAVHASLEPTEILYLTIAYDWFLFGRKGNTSSSPMVVWNKQNPLDDRLSHTANDARSSSSSSNQSEHGDTRTGSSPLAVPGRRCSFPSERQARLEAVREAFLAAYSSTVGLKSSAPSPSGAISGLLEQFARGVGLRGSNAIV</sequence>
<dbReference type="Ensembl" id="ENSACLT00000052789.1">
    <property type="protein sequence ID" value="ENSACLP00000076404.1"/>
    <property type="gene ID" value="ENSACLG00000026278.2"/>
</dbReference>
<reference evidence="2" key="1">
    <citation type="submission" date="2018-05" db="EMBL/GenBank/DDBJ databases">
        <authorList>
            <person name="Datahose"/>
        </authorList>
    </citation>
    <scope>NUCLEOTIDE SEQUENCE</scope>
</reference>
<organism evidence="2 3">
    <name type="scientific">Astatotilapia calliptera</name>
    <name type="common">Eastern happy</name>
    <name type="synonym">Chromis callipterus</name>
    <dbReference type="NCBI Taxonomy" id="8154"/>
    <lineage>
        <taxon>Eukaryota</taxon>
        <taxon>Metazoa</taxon>
        <taxon>Chordata</taxon>
        <taxon>Craniata</taxon>
        <taxon>Vertebrata</taxon>
        <taxon>Euteleostomi</taxon>
        <taxon>Actinopterygii</taxon>
        <taxon>Neopterygii</taxon>
        <taxon>Teleostei</taxon>
        <taxon>Neoteleostei</taxon>
        <taxon>Acanthomorphata</taxon>
        <taxon>Ovalentaria</taxon>
        <taxon>Cichlomorphae</taxon>
        <taxon>Cichliformes</taxon>
        <taxon>Cichlidae</taxon>
        <taxon>African cichlids</taxon>
        <taxon>Pseudocrenilabrinae</taxon>
        <taxon>Haplochromini</taxon>
        <taxon>Astatotilapia</taxon>
    </lineage>
</organism>
<dbReference type="AlphaFoldDB" id="A0AAX7V4C7"/>
<evidence type="ECO:0000313" key="3">
    <source>
        <dbReference type="Proteomes" id="UP000265100"/>
    </source>
</evidence>
<dbReference type="InterPro" id="IPR039803">
    <property type="entry name" value="MTMR14_PH-GRAM"/>
</dbReference>